<feature type="compositionally biased region" description="Polar residues" evidence="1">
    <location>
        <begin position="251"/>
        <end position="269"/>
    </location>
</feature>
<accession>W2S006</accession>
<feature type="region of interest" description="Disordered" evidence="1">
    <location>
        <begin position="251"/>
        <end position="270"/>
    </location>
</feature>
<dbReference type="RefSeq" id="XP_008716424.1">
    <property type="nucleotide sequence ID" value="XM_008718202.1"/>
</dbReference>
<dbReference type="EMBL" id="KB822719">
    <property type="protein sequence ID" value="ETN41915.1"/>
    <property type="molecule type" value="Genomic_DNA"/>
</dbReference>
<evidence type="ECO:0000256" key="1">
    <source>
        <dbReference type="SAM" id="MobiDB-lite"/>
    </source>
</evidence>
<feature type="compositionally biased region" description="Basic and acidic residues" evidence="1">
    <location>
        <begin position="57"/>
        <end position="72"/>
    </location>
</feature>
<feature type="compositionally biased region" description="Basic residues" evidence="1">
    <location>
        <begin position="118"/>
        <end position="128"/>
    </location>
</feature>
<dbReference type="GeneID" id="19971193"/>
<evidence type="ECO:0000313" key="2">
    <source>
        <dbReference type="EMBL" id="ETN41915.1"/>
    </source>
</evidence>
<feature type="compositionally biased region" description="Low complexity" evidence="1">
    <location>
        <begin position="87"/>
        <end position="100"/>
    </location>
</feature>
<dbReference type="OrthoDB" id="4156490at2759"/>
<feature type="compositionally biased region" description="Basic and acidic residues" evidence="1">
    <location>
        <begin position="329"/>
        <end position="344"/>
    </location>
</feature>
<dbReference type="HOGENOM" id="CLU_754686_0_0_1"/>
<proteinExistence type="predicted"/>
<dbReference type="InParanoid" id="W2S006"/>
<feature type="region of interest" description="Disordered" evidence="1">
    <location>
        <begin position="329"/>
        <end position="372"/>
    </location>
</feature>
<organism evidence="2 3">
    <name type="scientific">Cyphellophora europaea (strain CBS 101466)</name>
    <name type="common">Phialophora europaea</name>
    <dbReference type="NCBI Taxonomy" id="1220924"/>
    <lineage>
        <taxon>Eukaryota</taxon>
        <taxon>Fungi</taxon>
        <taxon>Dikarya</taxon>
        <taxon>Ascomycota</taxon>
        <taxon>Pezizomycotina</taxon>
        <taxon>Eurotiomycetes</taxon>
        <taxon>Chaetothyriomycetidae</taxon>
        <taxon>Chaetothyriales</taxon>
        <taxon>Cyphellophoraceae</taxon>
        <taxon>Cyphellophora</taxon>
    </lineage>
</organism>
<feature type="region of interest" description="Disordered" evidence="1">
    <location>
        <begin position="47"/>
        <end position="131"/>
    </location>
</feature>
<protein>
    <submittedName>
        <fullName evidence="2">Uncharacterized protein</fullName>
    </submittedName>
</protein>
<evidence type="ECO:0000313" key="3">
    <source>
        <dbReference type="Proteomes" id="UP000030752"/>
    </source>
</evidence>
<feature type="compositionally biased region" description="Basic and acidic residues" evidence="1">
    <location>
        <begin position="103"/>
        <end position="117"/>
    </location>
</feature>
<dbReference type="Proteomes" id="UP000030752">
    <property type="component" value="Unassembled WGS sequence"/>
</dbReference>
<gene>
    <name evidence="2" type="ORF">HMPREF1541_03854</name>
</gene>
<name>W2S006_CYPE1</name>
<dbReference type="VEuPathDB" id="FungiDB:HMPREF1541_03854"/>
<feature type="compositionally biased region" description="Acidic residues" evidence="1">
    <location>
        <begin position="73"/>
        <end position="85"/>
    </location>
</feature>
<dbReference type="eggNOG" id="ENOG502SA8S">
    <property type="taxonomic scope" value="Eukaryota"/>
</dbReference>
<reference evidence="2 3" key="1">
    <citation type="submission" date="2013-03" db="EMBL/GenBank/DDBJ databases">
        <title>The Genome Sequence of Phialophora europaea CBS 101466.</title>
        <authorList>
            <consortium name="The Broad Institute Genomics Platform"/>
            <person name="Cuomo C."/>
            <person name="de Hoog S."/>
            <person name="Gorbushina A."/>
            <person name="Walker B."/>
            <person name="Young S.K."/>
            <person name="Zeng Q."/>
            <person name="Gargeya S."/>
            <person name="Fitzgerald M."/>
            <person name="Haas B."/>
            <person name="Abouelleil A."/>
            <person name="Allen A.W."/>
            <person name="Alvarado L."/>
            <person name="Arachchi H.M."/>
            <person name="Berlin A.M."/>
            <person name="Chapman S.B."/>
            <person name="Gainer-Dewar J."/>
            <person name="Goldberg J."/>
            <person name="Griggs A."/>
            <person name="Gujja S."/>
            <person name="Hansen M."/>
            <person name="Howarth C."/>
            <person name="Imamovic A."/>
            <person name="Ireland A."/>
            <person name="Larimer J."/>
            <person name="McCowan C."/>
            <person name="Murphy C."/>
            <person name="Pearson M."/>
            <person name="Poon T.W."/>
            <person name="Priest M."/>
            <person name="Roberts A."/>
            <person name="Saif S."/>
            <person name="Shea T."/>
            <person name="Sisk P."/>
            <person name="Sykes S."/>
            <person name="Wortman J."/>
            <person name="Nusbaum C."/>
            <person name="Birren B."/>
        </authorList>
    </citation>
    <scope>NUCLEOTIDE SEQUENCE [LARGE SCALE GENOMIC DNA]</scope>
    <source>
        <strain evidence="2 3">CBS 101466</strain>
    </source>
</reference>
<sequence length="394" mass="43028">MHAIGTSHNCFACIQADNQHHERHKKIAELKAEYVSLVEAEALASVKNKRSRGPALQERDVNAPINHDRDIQADDDVNLENDLADETTSNSAPSTTSSKPKATKAEVRAAKREAKEAKSRRKSLKNQSKHPVALRVADIDHIAFVLHGEQSTGESHPLATDKCIEDVMERNRRYVTSIAEHKALLLKEVGRTRRVEAERKRGLRKRKERDSFSYGSGEAYHGSALDDEQESLVNAVLIKLDIPVEATGDGTATANTPITPKRGSSGNKGNQEKAMVLAQLRIAIADDLVKHENEQRQTCVRAGGFWRYVGRQVFERMMDVAERIDWKTGEQKKGRKGVDAHDAGGGDGAAGHDAADNVGDDDDDAADGVRAAVGDVQDWVEDVAEGGGVNNVNA</sequence>
<dbReference type="AlphaFoldDB" id="W2S006"/>
<keyword evidence="3" id="KW-1185">Reference proteome</keyword>